<dbReference type="Pfam" id="PF01323">
    <property type="entry name" value="DSBA"/>
    <property type="match status" value="1"/>
</dbReference>
<evidence type="ECO:0000259" key="1">
    <source>
        <dbReference type="Pfam" id="PF01323"/>
    </source>
</evidence>
<sequence>MTMIEVSLFTDPGCPWAFSAEPFRRKIEWLYGDHAAWELVMVGLAEDPAVYEAKGFTTAMMAAGAKQIAEAHGMPIDTSERERLTATIPACRAVVAARLNAPGHQQTLLRAIQVRGFAGELIDDPATIAAAAGDAEIDAHDLEQWANDEETAEALASDMVRARHPLPAALVLDERLADWEGGRRYTCPSYELRVDGGAPIAIPGFQPWAAYDVALANLAPDAPRRPAPENVGEVLEWAAEPLATREVAVVMGIEHADAETALAEVAERRAVGADAYWTL</sequence>
<name>A0A6J6A297_9ZZZZ</name>
<gene>
    <name evidence="2" type="ORF">UFOPK3547_01618</name>
</gene>
<dbReference type="GO" id="GO:0016491">
    <property type="term" value="F:oxidoreductase activity"/>
    <property type="evidence" value="ECO:0007669"/>
    <property type="project" value="InterPro"/>
</dbReference>
<protein>
    <submittedName>
        <fullName evidence="2">Unannotated protein</fullName>
    </submittedName>
</protein>
<feature type="domain" description="DSBA-like thioredoxin" evidence="1">
    <location>
        <begin position="6"/>
        <end position="163"/>
    </location>
</feature>
<dbReference type="InterPro" id="IPR036249">
    <property type="entry name" value="Thioredoxin-like_sf"/>
</dbReference>
<accession>A0A6J6A297</accession>
<dbReference type="Gene3D" id="3.40.30.10">
    <property type="entry name" value="Glutaredoxin"/>
    <property type="match status" value="1"/>
</dbReference>
<proteinExistence type="predicted"/>
<dbReference type="InterPro" id="IPR001853">
    <property type="entry name" value="DSBA-like_thioredoxin_dom"/>
</dbReference>
<dbReference type="SUPFAM" id="SSF52833">
    <property type="entry name" value="Thioredoxin-like"/>
    <property type="match status" value="1"/>
</dbReference>
<evidence type="ECO:0000313" key="2">
    <source>
        <dbReference type="EMBL" id="CAB4347230.1"/>
    </source>
</evidence>
<dbReference type="AlphaFoldDB" id="A0A6J6A297"/>
<dbReference type="EMBL" id="CAESAN010000185">
    <property type="protein sequence ID" value="CAB4347230.1"/>
    <property type="molecule type" value="Genomic_DNA"/>
</dbReference>
<reference evidence="2" key="1">
    <citation type="submission" date="2020-05" db="EMBL/GenBank/DDBJ databases">
        <authorList>
            <person name="Chiriac C."/>
            <person name="Salcher M."/>
            <person name="Ghai R."/>
            <person name="Kavagutti S V."/>
        </authorList>
    </citation>
    <scope>NUCLEOTIDE SEQUENCE</scope>
</reference>
<organism evidence="2">
    <name type="scientific">freshwater metagenome</name>
    <dbReference type="NCBI Taxonomy" id="449393"/>
    <lineage>
        <taxon>unclassified sequences</taxon>
        <taxon>metagenomes</taxon>
        <taxon>ecological metagenomes</taxon>
    </lineage>
</organism>